<gene>
    <name evidence="1" type="ORF">GRI43_13470</name>
</gene>
<dbReference type="Proteomes" id="UP000471435">
    <property type="component" value="Unassembled WGS sequence"/>
</dbReference>
<evidence type="ECO:0000313" key="2">
    <source>
        <dbReference type="Proteomes" id="UP000471435"/>
    </source>
</evidence>
<dbReference type="Pfam" id="PF09650">
    <property type="entry name" value="PHA_gran_rgn"/>
    <property type="match status" value="1"/>
</dbReference>
<dbReference type="EMBL" id="WTYP01000002">
    <property type="protein sequence ID" value="MXP48399.1"/>
    <property type="molecule type" value="Genomic_DNA"/>
</dbReference>
<comment type="caution">
    <text evidence="1">The sequence shown here is derived from an EMBL/GenBank/DDBJ whole genome shotgun (WGS) entry which is preliminary data.</text>
</comment>
<dbReference type="InterPro" id="IPR013433">
    <property type="entry name" value="PHA_gran_rgn"/>
</dbReference>
<organism evidence="1 2">
    <name type="scientific">Pontixanthobacter luteolus</name>
    <dbReference type="NCBI Taxonomy" id="295089"/>
    <lineage>
        <taxon>Bacteria</taxon>
        <taxon>Pseudomonadati</taxon>
        <taxon>Pseudomonadota</taxon>
        <taxon>Alphaproteobacteria</taxon>
        <taxon>Sphingomonadales</taxon>
        <taxon>Erythrobacteraceae</taxon>
        <taxon>Pontixanthobacter</taxon>
    </lineage>
</organism>
<protein>
    <recommendedName>
        <fullName evidence="3">Polyhydroxyalkanoic acid system protein</fullName>
    </recommendedName>
</protein>
<sequence>MRVAIPHELPREEVRKRLRERSHEIADHIPGGVADVTTDWASEDRMNISVSAMGQDLRGAVDIEDGQLVFVIDLPMALSFFEPIISGAIKQQGQKMLAPPAGSDA</sequence>
<evidence type="ECO:0000313" key="1">
    <source>
        <dbReference type="EMBL" id="MXP48399.1"/>
    </source>
</evidence>
<accession>A0A6I4V271</accession>
<dbReference type="AlphaFoldDB" id="A0A6I4V271"/>
<dbReference type="OrthoDB" id="8853368at2"/>
<evidence type="ECO:0008006" key="3">
    <source>
        <dbReference type="Google" id="ProtNLM"/>
    </source>
</evidence>
<reference evidence="1 2" key="1">
    <citation type="submission" date="2019-12" db="EMBL/GenBank/DDBJ databases">
        <title>Genomic-based taxomic classification of the family Erythrobacteraceae.</title>
        <authorList>
            <person name="Xu L."/>
        </authorList>
    </citation>
    <scope>NUCLEOTIDE SEQUENCE [LARGE SCALE GENOMIC DNA]</scope>
    <source>
        <strain evidence="1 2">SW-109</strain>
    </source>
</reference>
<name>A0A6I4V271_9SPHN</name>
<proteinExistence type="predicted"/>
<keyword evidence="2" id="KW-1185">Reference proteome</keyword>
<dbReference type="RefSeq" id="WP_160731585.1">
    <property type="nucleotide sequence ID" value="NZ_CANLWR010000002.1"/>
</dbReference>